<comment type="function">
    <text evidence="1">Essential component of the TIM23 complex, a complex that mediates the translocation of transit peptide-containing proteins across the mitochondrial inner membrane.</text>
</comment>
<comment type="subunit">
    <text evidence="1">Component of the TIM23 complex.</text>
</comment>
<sequence length="168" mass="19978">MNQVPSRVFKRPYCDDFLKFCFERFNVGVWSSRTKRNMEPILEFLLGNDKCKLLFCWDSDFVLDSLLKPNTDTIFLSIHFRKYNLLYRLLSKCWLYLYEIHALLFFWPGGDLRVYLEGLAMAENVQEYVKQNPFGQRPITEKNLSWGYYLKVIEASSTPPRETEEADS</sequence>
<gene>
    <name evidence="3" type="ORF">Sangu_0574400</name>
</gene>
<protein>
    <recommendedName>
        <fullName evidence="1">Mitochondrial import inner membrane translocase subunit TIM50</fullName>
    </recommendedName>
</protein>
<dbReference type="AlphaFoldDB" id="A0AAW2QAI4"/>
<dbReference type="InterPro" id="IPR004274">
    <property type="entry name" value="FCP1_dom"/>
</dbReference>
<dbReference type="PANTHER" id="PTHR12210">
    <property type="entry name" value="DULLARD PROTEIN PHOSPHATASE"/>
    <property type="match status" value="1"/>
</dbReference>
<evidence type="ECO:0000256" key="1">
    <source>
        <dbReference type="RuleBase" id="RU365079"/>
    </source>
</evidence>
<dbReference type="EMBL" id="JACGWK010000003">
    <property type="protein sequence ID" value="KAL0364768.1"/>
    <property type="molecule type" value="Genomic_DNA"/>
</dbReference>
<evidence type="ECO:0000313" key="3">
    <source>
        <dbReference type="EMBL" id="KAL0364768.1"/>
    </source>
</evidence>
<reference evidence="3" key="1">
    <citation type="submission" date="2020-06" db="EMBL/GenBank/DDBJ databases">
        <authorList>
            <person name="Li T."/>
            <person name="Hu X."/>
            <person name="Zhang T."/>
            <person name="Song X."/>
            <person name="Zhang H."/>
            <person name="Dai N."/>
            <person name="Sheng W."/>
            <person name="Hou X."/>
            <person name="Wei L."/>
        </authorList>
    </citation>
    <scope>NUCLEOTIDE SEQUENCE</scope>
    <source>
        <strain evidence="3">G01</strain>
        <tissue evidence="3">Leaf</tissue>
    </source>
</reference>
<keyword evidence="1" id="KW-0811">Translocation</keyword>
<dbReference type="Gene3D" id="3.40.50.1000">
    <property type="entry name" value="HAD superfamily/HAD-like"/>
    <property type="match status" value="1"/>
</dbReference>
<dbReference type="InterPro" id="IPR023214">
    <property type="entry name" value="HAD_sf"/>
</dbReference>
<keyword evidence="1" id="KW-0809">Transit peptide</keyword>
<dbReference type="InterPro" id="IPR036412">
    <property type="entry name" value="HAD-like_sf"/>
</dbReference>
<comment type="caution">
    <text evidence="3">The sequence shown here is derived from an EMBL/GenBank/DDBJ whole genome shotgun (WGS) entry which is preliminary data.</text>
</comment>
<keyword evidence="1" id="KW-0813">Transport</keyword>
<organism evidence="3">
    <name type="scientific">Sesamum angustifolium</name>
    <dbReference type="NCBI Taxonomy" id="2727405"/>
    <lineage>
        <taxon>Eukaryota</taxon>
        <taxon>Viridiplantae</taxon>
        <taxon>Streptophyta</taxon>
        <taxon>Embryophyta</taxon>
        <taxon>Tracheophyta</taxon>
        <taxon>Spermatophyta</taxon>
        <taxon>Magnoliopsida</taxon>
        <taxon>eudicotyledons</taxon>
        <taxon>Gunneridae</taxon>
        <taxon>Pentapetalae</taxon>
        <taxon>asterids</taxon>
        <taxon>lamiids</taxon>
        <taxon>Lamiales</taxon>
        <taxon>Pedaliaceae</taxon>
        <taxon>Sesamum</taxon>
    </lineage>
</organism>
<reference evidence="3" key="2">
    <citation type="journal article" date="2024" name="Plant">
        <title>Genomic evolution and insights into agronomic trait innovations of Sesamum species.</title>
        <authorList>
            <person name="Miao H."/>
            <person name="Wang L."/>
            <person name="Qu L."/>
            <person name="Liu H."/>
            <person name="Sun Y."/>
            <person name="Le M."/>
            <person name="Wang Q."/>
            <person name="Wei S."/>
            <person name="Zheng Y."/>
            <person name="Lin W."/>
            <person name="Duan Y."/>
            <person name="Cao H."/>
            <person name="Xiong S."/>
            <person name="Wang X."/>
            <person name="Wei L."/>
            <person name="Li C."/>
            <person name="Ma Q."/>
            <person name="Ju M."/>
            <person name="Zhao R."/>
            <person name="Li G."/>
            <person name="Mu C."/>
            <person name="Tian Q."/>
            <person name="Mei H."/>
            <person name="Zhang T."/>
            <person name="Gao T."/>
            <person name="Zhang H."/>
        </authorList>
    </citation>
    <scope>NUCLEOTIDE SEQUENCE</scope>
    <source>
        <strain evidence="3">G01</strain>
    </source>
</reference>
<keyword evidence="1" id="KW-0653">Protein transport</keyword>
<dbReference type="InterPro" id="IPR050365">
    <property type="entry name" value="TIM50"/>
</dbReference>
<dbReference type="GO" id="GO:0015031">
    <property type="term" value="P:protein transport"/>
    <property type="evidence" value="ECO:0007669"/>
    <property type="project" value="UniProtKB-KW"/>
</dbReference>
<accession>A0AAW2QAI4</accession>
<comment type="similarity">
    <text evidence="1">Belongs to the TIM50 family.</text>
</comment>
<evidence type="ECO:0000259" key="2">
    <source>
        <dbReference type="Pfam" id="PF03031"/>
    </source>
</evidence>
<feature type="domain" description="FCP1 homology" evidence="2">
    <location>
        <begin position="5"/>
        <end position="50"/>
    </location>
</feature>
<proteinExistence type="inferred from homology"/>
<dbReference type="SUPFAM" id="SSF56784">
    <property type="entry name" value="HAD-like"/>
    <property type="match status" value="1"/>
</dbReference>
<name>A0AAW2QAI4_9LAMI</name>
<dbReference type="GO" id="GO:0005744">
    <property type="term" value="C:TIM23 mitochondrial import inner membrane translocase complex"/>
    <property type="evidence" value="ECO:0007669"/>
    <property type="project" value="UniProtKB-UniRule"/>
</dbReference>
<dbReference type="Pfam" id="PF03031">
    <property type="entry name" value="NIF"/>
    <property type="match status" value="1"/>
</dbReference>
<comment type="subcellular location">
    <subcellularLocation>
        <location evidence="1">Mitochondrion inner membrane</location>
        <topology evidence="1">Single-pass membrane protein</topology>
    </subcellularLocation>
</comment>
<keyword evidence="1" id="KW-0496">Mitochondrion</keyword>